<dbReference type="Proteomes" id="UP000240009">
    <property type="component" value="Unassembled WGS sequence"/>
</dbReference>
<dbReference type="OrthoDB" id="9807946at2"/>
<dbReference type="Pfam" id="PF19583">
    <property type="entry name" value="ODP"/>
    <property type="match status" value="1"/>
</dbReference>
<gene>
    <name evidence="2" type="ORF">C5Y96_21385</name>
</gene>
<sequence length="243" mass="27069">MVNITEIAPDLFRLSVFAAELNMQFNHFLVRDDKPLLFHTGLKGMFPLLYEAVAKIIDPATLRYIAWSHFESDECGALNEWLKVAPHAEPVCTLIGKLVSVDDFSDRPAKGMTPSDVLETGKYRYRFYPSPHIPHGWDAGVLFEETTKTLFCSDLFHHFGDTAPLTSDSLIEPTQHGMQLLQQGPLAGYMPYTSQTEGVLRQLANLKPETLAVMHGSSYQGAGDQLLLDLAGVIQQTFDQRAG</sequence>
<evidence type="ECO:0000313" key="3">
    <source>
        <dbReference type="Proteomes" id="UP000240009"/>
    </source>
</evidence>
<name>A0A2S8F1N1_9BACT</name>
<reference evidence="2 3" key="1">
    <citation type="submission" date="2018-02" db="EMBL/GenBank/DDBJ databases">
        <title>Comparative genomes isolates from brazilian mangrove.</title>
        <authorList>
            <person name="Araujo J.E."/>
            <person name="Taketani R.G."/>
            <person name="Silva M.C.P."/>
            <person name="Loureco M.V."/>
            <person name="Andreote F.D."/>
        </authorList>
    </citation>
    <scope>NUCLEOTIDE SEQUENCE [LARGE SCALE GENOMIC DNA]</scope>
    <source>
        <strain evidence="2 3">HEX-2 MGV</strain>
    </source>
</reference>
<feature type="domain" description="ODP" evidence="1">
    <location>
        <begin position="24"/>
        <end position="216"/>
    </location>
</feature>
<dbReference type="GO" id="GO:0016787">
    <property type="term" value="F:hydrolase activity"/>
    <property type="evidence" value="ECO:0007669"/>
    <property type="project" value="UniProtKB-KW"/>
</dbReference>
<evidence type="ECO:0000259" key="1">
    <source>
        <dbReference type="Pfam" id="PF19583"/>
    </source>
</evidence>
<dbReference type="AlphaFoldDB" id="A0A2S8F1N1"/>
<comment type="caution">
    <text evidence="2">The sequence shown here is derived from an EMBL/GenBank/DDBJ whole genome shotgun (WGS) entry which is preliminary data.</text>
</comment>
<dbReference type="RefSeq" id="WP_105357622.1">
    <property type="nucleotide sequence ID" value="NZ_PUIA01000069.1"/>
</dbReference>
<organism evidence="2 3">
    <name type="scientific">Blastopirellula marina</name>
    <dbReference type="NCBI Taxonomy" id="124"/>
    <lineage>
        <taxon>Bacteria</taxon>
        <taxon>Pseudomonadati</taxon>
        <taxon>Planctomycetota</taxon>
        <taxon>Planctomycetia</taxon>
        <taxon>Pirellulales</taxon>
        <taxon>Pirellulaceae</taxon>
        <taxon>Blastopirellula</taxon>
    </lineage>
</organism>
<dbReference type="SUPFAM" id="SSF56281">
    <property type="entry name" value="Metallo-hydrolase/oxidoreductase"/>
    <property type="match status" value="1"/>
</dbReference>
<accession>A0A2S8F1N1</accession>
<protein>
    <submittedName>
        <fullName evidence="2">MBL fold metallo-hydrolase</fullName>
    </submittedName>
</protein>
<dbReference type="EMBL" id="PUIA01000069">
    <property type="protein sequence ID" value="PQO26007.1"/>
    <property type="molecule type" value="Genomic_DNA"/>
</dbReference>
<dbReference type="InterPro" id="IPR045761">
    <property type="entry name" value="ODP_dom"/>
</dbReference>
<dbReference type="Gene3D" id="3.60.15.10">
    <property type="entry name" value="Ribonuclease Z/Hydroxyacylglutathione hydrolase-like"/>
    <property type="match status" value="1"/>
</dbReference>
<dbReference type="PANTHER" id="PTHR43717:SF1">
    <property type="entry name" value="ANAEROBIC NITRIC OXIDE REDUCTASE FLAVORUBREDOXIN"/>
    <property type="match status" value="1"/>
</dbReference>
<dbReference type="InterPro" id="IPR036866">
    <property type="entry name" value="RibonucZ/Hydroxyglut_hydro"/>
</dbReference>
<dbReference type="PANTHER" id="PTHR43717">
    <property type="entry name" value="ANAEROBIC NITRIC OXIDE REDUCTASE FLAVORUBREDOXIN"/>
    <property type="match status" value="1"/>
</dbReference>
<evidence type="ECO:0000313" key="2">
    <source>
        <dbReference type="EMBL" id="PQO26007.1"/>
    </source>
</evidence>
<keyword evidence="2" id="KW-0378">Hydrolase</keyword>
<proteinExistence type="predicted"/>